<feature type="compositionally biased region" description="Basic residues" evidence="1">
    <location>
        <begin position="629"/>
        <end position="644"/>
    </location>
</feature>
<feature type="compositionally biased region" description="Basic and acidic residues" evidence="1">
    <location>
        <begin position="475"/>
        <end position="493"/>
    </location>
</feature>
<evidence type="ECO:0000313" key="2">
    <source>
        <dbReference type="EMBL" id="SCU83592.1"/>
    </source>
</evidence>
<sequence length="644" mass="71310">MESPRLPQRDQDLASYLARVEELDYERNKRRQSINGMRNVTSKYRPEDAEAAHRLLSGQYVPSTEKYIGASERASEMAYKSAYNYERTFSPKRRGHDSTSPIRRDLPGSGLDTNSVVKYSDPASDHRESSKQYTISEEDYLLLVKLKQGLIEATPGESATRSIPSRGQPRSIRSHQSEPVDDIDSPPPPLPARQNSELKSTSKHAPTKPPRPEKMKVSHSQKEGTDMLPTLKGGPEQSADLLMADGRRTADYVGQDQNNRSSRASERNNNNKLLPIHKGDKPISYMASLQNNAATETTKPKSSLPVPPPKLTRPPQTFMSSALKKESSVSSPNVKSPIIPSQRKTLPEKSQAKPEFDNFKGKLKHVDMGQGGNGIDFNASSGKMVGELRVPKLRKALPSEVKGVKQGTEHLDIPQLRKALPEKNILSSEHQQRVGKGGSTLHEALPEQNLASKGKENLKPTLPAPQRKATIPEAVGKREKLSKAPPKPERKVSMPEAFSKRASLVKAPPKPSRKVSMPEAMKRLEAMKLKDKSGNKSFEEDRTVPPRIGKEAQLDAGEDLEAMLMAKKLVHRGKSKTFPNPSLDDRKPIPIPFMDQTNNAQIAKLLKPASTSGSIENNNQQSDTLVHLTKSRARGPKRKPPKQL</sequence>
<dbReference type="Proteomes" id="UP000190274">
    <property type="component" value="Chromosome C"/>
</dbReference>
<organism evidence="2 3">
    <name type="scientific">Lachancea dasiensis</name>
    <dbReference type="NCBI Taxonomy" id="1072105"/>
    <lineage>
        <taxon>Eukaryota</taxon>
        <taxon>Fungi</taxon>
        <taxon>Dikarya</taxon>
        <taxon>Ascomycota</taxon>
        <taxon>Saccharomycotina</taxon>
        <taxon>Saccharomycetes</taxon>
        <taxon>Saccharomycetales</taxon>
        <taxon>Saccharomycetaceae</taxon>
        <taxon>Lachancea</taxon>
    </lineage>
</organism>
<feature type="region of interest" description="Disordered" evidence="1">
    <location>
        <begin position="155"/>
        <end position="280"/>
    </location>
</feature>
<feature type="region of interest" description="Disordered" evidence="1">
    <location>
        <begin position="572"/>
        <end position="593"/>
    </location>
</feature>
<keyword evidence="3" id="KW-1185">Reference proteome</keyword>
<gene>
    <name evidence="2" type="ORF">LADA_0C12376G</name>
</gene>
<evidence type="ECO:0000256" key="1">
    <source>
        <dbReference type="SAM" id="MobiDB-lite"/>
    </source>
</evidence>
<protein>
    <submittedName>
        <fullName evidence="2">LADA_0C12376g1_1</fullName>
    </submittedName>
</protein>
<feature type="compositionally biased region" description="Basic and acidic residues" evidence="1">
    <location>
        <begin position="210"/>
        <end position="225"/>
    </location>
</feature>
<feature type="compositionally biased region" description="Low complexity" evidence="1">
    <location>
        <begin position="258"/>
        <end position="271"/>
    </location>
</feature>
<dbReference type="AlphaFoldDB" id="A0A1G4J2D6"/>
<dbReference type="EMBL" id="LT598459">
    <property type="protein sequence ID" value="SCU83592.1"/>
    <property type="molecule type" value="Genomic_DNA"/>
</dbReference>
<proteinExistence type="predicted"/>
<feature type="compositionally biased region" description="Polar residues" evidence="1">
    <location>
        <begin position="609"/>
        <end position="624"/>
    </location>
</feature>
<feature type="region of interest" description="Disordered" evidence="1">
    <location>
        <begin position="608"/>
        <end position="644"/>
    </location>
</feature>
<name>A0A1G4J2D6_9SACH</name>
<accession>A0A1G4J2D6</accession>
<feature type="region of interest" description="Disordered" evidence="1">
    <location>
        <begin position="86"/>
        <end position="133"/>
    </location>
</feature>
<feature type="region of interest" description="Disordered" evidence="1">
    <location>
        <begin position="422"/>
        <end position="549"/>
    </location>
</feature>
<feature type="compositionally biased region" description="Basic and acidic residues" evidence="1">
    <location>
        <begin position="345"/>
        <end position="355"/>
    </location>
</feature>
<reference evidence="3" key="1">
    <citation type="submission" date="2016-03" db="EMBL/GenBank/DDBJ databases">
        <authorList>
            <person name="Devillers H."/>
        </authorList>
    </citation>
    <scope>NUCLEOTIDE SEQUENCE [LARGE SCALE GENOMIC DNA]</scope>
</reference>
<evidence type="ECO:0000313" key="3">
    <source>
        <dbReference type="Proteomes" id="UP000190274"/>
    </source>
</evidence>
<feature type="region of interest" description="Disordered" evidence="1">
    <location>
        <begin position="293"/>
        <end position="355"/>
    </location>
</feature>
<dbReference type="OrthoDB" id="4069534at2759"/>
<feature type="compositionally biased region" description="Basic and acidic residues" evidence="1">
    <location>
        <begin position="520"/>
        <end position="549"/>
    </location>
</feature>